<feature type="compositionally biased region" description="Basic and acidic residues" evidence="4">
    <location>
        <begin position="1311"/>
        <end position="1320"/>
    </location>
</feature>
<dbReference type="CDD" id="cd18793">
    <property type="entry name" value="SF2_C_SNF"/>
    <property type="match status" value="1"/>
</dbReference>
<feature type="region of interest" description="Disordered" evidence="4">
    <location>
        <begin position="1283"/>
        <end position="1339"/>
    </location>
</feature>
<dbReference type="Pfam" id="PF00176">
    <property type="entry name" value="SNF2-rel_dom"/>
    <property type="match status" value="1"/>
</dbReference>
<dbReference type="PANTHER" id="PTHR10799">
    <property type="entry name" value="SNF2/RAD54 HELICASE FAMILY"/>
    <property type="match status" value="1"/>
</dbReference>
<feature type="region of interest" description="Disordered" evidence="4">
    <location>
        <begin position="231"/>
        <end position="300"/>
    </location>
</feature>
<feature type="region of interest" description="Disordered" evidence="4">
    <location>
        <begin position="1"/>
        <end position="139"/>
    </location>
</feature>
<dbReference type="InterPro" id="IPR049730">
    <property type="entry name" value="SNF2/RAD54-like_C"/>
</dbReference>
<dbReference type="PROSITE" id="PS51194">
    <property type="entry name" value="HELICASE_CTER"/>
    <property type="match status" value="1"/>
</dbReference>
<feature type="region of interest" description="Disordered" evidence="4">
    <location>
        <begin position="1254"/>
        <end position="1273"/>
    </location>
</feature>
<feature type="compositionally biased region" description="Acidic residues" evidence="4">
    <location>
        <begin position="501"/>
        <end position="534"/>
    </location>
</feature>
<evidence type="ECO:0000313" key="8">
    <source>
        <dbReference type="Proteomes" id="UP001642406"/>
    </source>
</evidence>
<dbReference type="CDD" id="cd17919">
    <property type="entry name" value="DEXHc_Snf"/>
    <property type="match status" value="1"/>
</dbReference>
<proteinExistence type="predicted"/>
<feature type="region of interest" description="Disordered" evidence="4">
    <location>
        <begin position="594"/>
        <end position="615"/>
    </location>
</feature>
<dbReference type="InterPro" id="IPR027417">
    <property type="entry name" value="P-loop_NTPase"/>
</dbReference>
<comment type="caution">
    <text evidence="7">The sequence shown here is derived from an EMBL/GenBank/DDBJ whole genome shotgun (WGS) entry which is preliminary data.</text>
</comment>
<feature type="region of interest" description="Disordered" evidence="4">
    <location>
        <begin position="312"/>
        <end position="343"/>
    </location>
</feature>
<keyword evidence="1" id="KW-0547">Nucleotide-binding</keyword>
<feature type="domain" description="Helicase ATP-binding" evidence="5">
    <location>
        <begin position="731"/>
        <end position="907"/>
    </location>
</feature>
<dbReference type="Proteomes" id="UP001642406">
    <property type="component" value="Unassembled WGS sequence"/>
</dbReference>
<dbReference type="InterPro" id="IPR001650">
    <property type="entry name" value="Helicase_C-like"/>
</dbReference>
<feature type="compositionally biased region" description="Low complexity" evidence="4">
    <location>
        <begin position="34"/>
        <end position="80"/>
    </location>
</feature>
<dbReference type="EC" id="3.6.4.12" evidence="7"/>
<accession>A0ABP0B5C4</accession>
<feature type="compositionally biased region" description="Low complexity" evidence="4">
    <location>
        <begin position="432"/>
        <end position="457"/>
    </location>
</feature>
<dbReference type="Gene3D" id="3.40.50.10810">
    <property type="entry name" value="Tandem AAA-ATPase domain"/>
    <property type="match status" value="1"/>
</dbReference>
<dbReference type="Pfam" id="PF00271">
    <property type="entry name" value="Helicase_C"/>
    <property type="match status" value="1"/>
</dbReference>
<evidence type="ECO:0000256" key="2">
    <source>
        <dbReference type="ARBA" id="ARBA00022801"/>
    </source>
</evidence>
<organism evidence="7 8">
    <name type="scientific">Sporothrix bragantina</name>
    <dbReference type="NCBI Taxonomy" id="671064"/>
    <lineage>
        <taxon>Eukaryota</taxon>
        <taxon>Fungi</taxon>
        <taxon>Dikarya</taxon>
        <taxon>Ascomycota</taxon>
        <taxon>Pezizomycotina</taxon>
        <taxon>Sordariomycetes</taxon>
        <taxon>Sordariomycetidae</taxon>
        <taxon>Ophiostomatales</taxon>
        <taxon>Ophiostomataceae</taxon>
        <taxon>Sporothrix</taxon>
    </lineage>
</organism>
<sequence length="1339" mass="149790">MDSSPLPSRSRPSGSFDNRRNPFTIAKEASLVRSNSSFSNKSSSSSITAKPQHTTQKTQRIQRTQRTTQRPQKTQRAQPRGLSRRGDDSDDDADEDFNIDEEEDDIEDSDNDEEEGEEEEEDDEDELAGVGGFKNSPYFTQPTQAVTQLVTQPTQLLKKPPTTLRSGLNPLDNVPINIPSSSPARSIIEVPASSPFQLSPKPKTAPAPAPAPSIVARGRIASLMAPAGTEFRSPAYQAPPKLAAPASKSARSFNDDDDDNVLDKIISIDDSSDDDNDRRRRGDIRPSSFRSPEKGLGNPAGTVMALELEGDEQLEEEEGDEEDGEESSAAADNKPSSRRMLNDRKLQTLVTKMQRILRNKGYLNASHDVCKAALLECKYNIEDAVNDVFDARLVEEQAKRHTQAAAAVRPSPIAKSKVPEMIRSFSYQANGSSKTTATNTANTSRASTPATPSSQTSLKRSALSPDPRPKRRRLVQGRKYRDDPASSQVNSPAPLHKEEESLVDLDDDRSVDDNEDEDVGTPIEISDDEPMEDNDEDDAVIELDDDDDIDDAPSVEKRVLEYFNTCTVDDLVAMLGAKARSKAETILSQRPFRSRASVTRIQSEPTTGGGRKKKSANIGEDIFDAVEEYVIALRAIDVVVTQCEQKGLQIRSTLHKWNVDFRGSNKLAPAADGSGADGLLTPASDSGNSLLGSSTGKITNYEPLPIPQEPELMRGHCTMKGYQLYGMNWLWELYQRNFGCILADDMGLGKTCQVISFLSHLVESYKGDIYDEDARPWPNLVIVPPSTLANWKTEFKKFAPKVRVTSYNGSTAERDDIFHRIQGHREKHHVVLASYSQVVAKQDVDAMRKIVPNVAIFDEGHKMKNANTNVYKSLRRIPANWRLILTGTPVQNNLMEMINLLNFIQPTLFERHLEKLDALFSQRFTLQDVSNGALLFSDRVRRARQILEPFILQRRKEQVLSSMPKKTTRVVCCALDATQRPIYEAYERQFREGRERRAAGVKAVVSNVRSTAVTGLSNDQNNVWVQLRKSAIHAQLFRRYYDDKKVQKMAEILMRDVPQAELRQPDLGHLVNELRDCSDFELHTWCRDYRCLRSFDIPDGLFLQSGKVRELLSLVRQFQKNGDRALVFTRFARVLNILRECLTHEGIEYVSLEGATRVDERQDIIDQYNTNENIPVFLLTTGSGGTGINLTAANKVVIFDQSDNPQDDVQAENRAHRLGQTRDVEVIKLVTQGTIEELVYRACQTKLELAQRVTAGSASRAEEQEVAEWGDGDRVAKAVEEQVRQMLLAKTEGDDKGEGGEGNTATPPKSENGDIERSEEKEEEKEEKEKKTPRRRARR</sequence>
<feature type="compositionally biased region" description="Polar residues" evidence="4">
    <location>
        <begin position="596"/>
        <end position="606"/>
    </location>
</feature>
<feature type="compositionally biased region" description="Low complexity" evidence="4">
    <location>
        <begin position="1"/>
        <end position="15"/>
    </location>
</feature>
<dbReference type="SUPFAM" id="SSF52540">
    <property type="entry name" value="P-loop containing nucleoside triphosphate hydrolases"/>
    <property type="match status" value="2"/>
</dbReference>
<evidence type="ECO:0000256" key="1">
    <source>
        <dbReference type="ARBA" id="ARBA00022741"/>
    </source>
</evidence>
<dbReference type="SMART" id="SM00490">
    <property type="entry name" value="HELICc"/>
    <property type="match status" value="1"/>
</dbReference>
<feature type="compositionally biased region" description="Basic residues" evidence="4">
    <location>
        <begin position="469"/>
        <end position="478"/>
    </location>
</feature>
<feature type="compositionally biased region" description="Low complexity" evidence="4">
    <location>
        <begin position="238"/>
        <end position="250"/>
    </location>
</feature>
<protein>
    <submittedName>
        <fullName evidence="7">DNA-dependent ATPase fun30</fullName>
        <ecNumber evidence="7">3.6.4.12</ecNumber>
    </submittedName>
</protein>
<feature type="compositionally biased region" description="Acidic residues" evidence="4">
    <location>
        <begin position="88"/>
        <end position="127"/>
    </location>
</feature>
<dbReference type="InterPro" id="IPR014001">
    <property type="entry name" value="Helicase_ATP-bd"/>
</dbReference>
<feature type="domain" description="Helicase C-terminal" evidence="6">
    <location>
        <begin position="1107"/>
        <end position="1267"/>
    </location>
</feature>
<gene>
    <name evidence="7" type="primary">FUN30</name>
    <name evidence="7" type="ORF">SBRCBS47491_002256</name>
</gene>
<evidence type="ECO:0000313" key="7">
    <source>
        <dbReference type="EMBL" id="CAK7214749.1"/>
    </source>
</evidence>
<dbReference type="Gene3D" id="3.40.50.300">
    <property type="entry name" value="P-loop containing nucleotide triphosphate hydrolases"/>
    <property type="match status" value="1"/>
</dbReference>
<evidence type="ECO:0000259" key="6">
    <source>
        <dbReference type="PROSITE" id="PS51194"/>
    </source>
</evidence>
<keyword evidence="8" id="KW-1185">Reference proteome</keyword>
<keyword evidence="2 7" id="KW-0378">Hydrolase</keyword>
<dbReference type="InterPro" id="IPR000330">
    <property type="entry name" value="SNF2_N"/>
</dbReference>
<evidence type="ECO:0000256" key="4">
    <source>
        <dbReference type="SAM" id="MobiDB-lite"/>
    </source>
</evidence>
<dbReference type="PROSITE" id="PS51192">
    <property type="entry name" value="HELICASE_ATP_BIND_1"/>
    <property type="match status" value="1"/>
</dbReference>
<dbReference type="InterPro" id="IPR038718">
    <property type="entry name" value="SNF2-like_sf"/>
</dbReference>
<feature type="region of interest" description="Disordered" evidence="4">
    <location>
        <begin position="427"/>
        <end position="534"/>
    </location>
</feature>
<reference evidence="7 8" key="1">
    <citation type="submission" date="2024-01" db="EMBL/GenBank/DDBJ databases">
        <authorList>
            <person name="Allen C."/>
            <person name="Tagirdzhanova G."/>
        </authorList>
    </citation>
    <scope>NUCLEOTIDE SEQUENCE [LARGE SCALE GENOMIC DNA]</scope>
</reference>
<dbReference type="GO" id="GO:0016787">
    <property type="term" value="F:hydrolase activity"/>
    <property type="evidence" value="ECO:0007669"/>
    <property type="project" value="UniProtKB-KW"/>
</dbReference>
<feature type="compositionally biased region" description="Acidic residues" evidence="4">
    <location>
        <begin position="312"/>
        <end position="326"/>
    </location>
</feature>
<evidence type="ECO:0000256" key="3">
    <source>
        <dbReference type="ARBA" id="ARBA00022840"/>
    </source>
</evidence>
<dbReference type="GO" id="GO:0003678">
    <property type="term" value="F:DNA helicase activity"/>
    <property type="evidence" value="ECO:0007669"/>
    <property type="project" value="UniProtKB-EC"/>
</dbReference>
<dbReference type="EMBL" id="CAWUHC010000013">
    <property type="protein sequence ID" value="CAK7214749.1"/>
    <property type="molecule type" value="Genomic_DNA"/>
</dbReference>
<feature type="region of interest" description="Disordered" evidence="4">
    <location>
        <begin position="152"/>
        <end position="177"/>
    </location>
</feature>
<keyword evidence="3" id="KW-0067">ATP-binding</keyword>
<name>A0ABP0B5C4_9PEZI</name>
<dbReference type="SMART" id="SM00487">
    <property type="entry name" value="DEXDc"/>
    <property type="match status" value="1"/>
</dbReference>
<evidence type="ECO:0000259" key="5">
    <source>
        <dbReference type="PROSITE" id="PS51192"/>
    </source>
</evidence>